<evidence type="ECO:0000313" key="2">
    <source>
        <dbReference type="Proteomes" id="UP001054925"/>
    </source>
</evidence>
<accession>A0AAV5G676</accession>
<protein>
    <submittedName>
        <fullName evidence="1">Uncharacterized protein</fullName>
    </submittedName>
</protein>
<dbReference type="Proteomes" id="UP001054925">
    <property type="component" value="Unassembled WGS sequence"/>
</dbReference>
<dbReference type="EMBL" id="BQKK01000001">
    <property type="protein sequence ID" value="GJN42168.1"/>
    <property type="molecule type" value="Genomic_DNA"/>
</dbReference>
<name>A0AAV5G676_CORAM</name>
<sequence>MLTHVASPAQFSTHVRTLATPLAQLASPLVATEISRRLSVREIFPTVHAKSWVESRPLSDDGFSDSLATLALSPGLRLGLHANGRNISQRGLDSLGLSIQAAWDLAALNLERAARTPAGLEFATRSVTARFGSHLPAGVEVKVRGADAQAWIAHPQTFTILHRHLLRILRAQSLVYVLPDARSLLAFIDLPAKALANVAAALPSPCSYPLLWAHGFPQEFRA</sequence>
<evidence type="ECO:0000313" key="1">
    <source>
        <dbReference type="EMBL" id="GJN42168.1"/>
    </source>
</evidence>
<gene>
    <name evidence="1" type="ORF">CAT723_06470</name>
</gene>
<reference evidence="1" key="1">
    <citation type="submission" date="2021-12" db="EMBL/GenBank/DDBJ databases">
        <title>Draft genome sequence of Corynebacterium ammoniagenes strain T-723.</title>
        <authorList>
            <person name="Matsuzawa M."/>
            <person name="Hiratani M."/>
            <person name="Abe I."/>
            <person name="Tsuji Y."/>
            <person name="Nakamura J."/>
        </authorList>
    </citation>
    <scope>NUCLEOTIDE SEQUENCE</scope>
    <source>
        <strain evidence="1">T-723</strain>
    </source>
</reference>
<comment type="caution">
    <text evidence="1">The sequence shown here is derived from an EMBL/GenBank/DDBJ whole genome shotgun (WGS) entry which is preliminary data.</text>
</comment>
<proteinExistence type="predicted"/>
<dbReference type="RefSeq" id="WP_003845272.1">
    <property type="nucleotide sequence ID" value="NZ_BQKK01000001.1"/>
</dbReference>
<dbReference type="AlphaFoldDB" id="A0AAV5G676"/>
<organism evidence="1 2">
    <name type="scientific">Corynebacterium ammoniagenes</name>
    <name type="common">Brevibacterium ammoniagenes</name>
    <dbReference type="NCBI Taxonomy" id="1697"/>
    <lineage>
        <taxon>Bacteria</taxon>
        <taxon>Bacillati</taxon>
        <taxon>Actinomycetota</taxon>
        <taxon>Actinomycetes</taxon>
        <taxon>Mycobacteriales</taxon>
        <taxon>Corynebacteriaceae</taxon>
        <taxon>Corynebacterium</taxon>
    </lineage>
</organism>